<gene>
    <name evidence="2" type="ORF">CR513_36436</name>
</gene>
<evidence type="ECO:0000256" key="1">
    <source>
        <dbReference type="SAM" id="MobiDB-lite"/>
    </source>
</evidence>
<proteinExistence type="predicted"/>
<dbReference type="EMBL" id="QJKJ01007567">
    <property type="protein sequence ID" value="RDX82735.1"/>
    <property type="molecule type" value="Genomic_DNA"/>
</dbReference>
<feature type="compositionally biased region" description="Low complexity" evidence="1">
    <location>
        <begin position="55"/>
        <end position="66"/>
    </location>
</feature>
<accession>A0A371FWN1</accession>
<keyword evidence="3" id="KW-1185">Reference proteome</keyword>
<reference evidence="2" key="1">
    <citation type="submission" date="2018-05" db="EMBL/GenBank/DDBJ databases">
        <title>Draft genome of Mucuna pruriens seed.</title>
        <authorList>
            <person name="Nnadi N.E."/>
            <person name="Vos R."/>
            <person name="Hasami M.H."/>
            <person name="Devisetty U.K."/>
            <person name="Aguiy J.C."/>
        </authorList>
    </citation>
    <scope>NUCLEOTIDE SEQUENCE [LARGE SCALE GENOMIC DNA]</scope>
    <source>
        <strain evidence="2">JCA_2017</strain>
    </source>
</reference>
<sequence length="187" mass="21636">DQDLGSGKLLEVIARYSRHTPVDGNLNIWPSLVHHCRPSKAIVVEDYDEVFPQTPIEQPQQPQQHQEVSSRRSIRERGHAIPNDYIIFFQEHEDDIGLTKDDPINFCQAMHNSNSQKWTNTMKDEMKSMLLVNGIINFIKSLPHGFEENVVDDCVYLNDRSLMYVEVCTRPDIVFVMGVLDRIKLML</sequence>
<comment type="caution">
    <text evidence="2">The sequence shown here is derived from an EMBL/GenBank/DDBJ whole genome shotgun (WGS) entry which is preliminary data.</text>
</comment>
<feature type="region of interest" description="Disordered" evidence="1">
    <location>
        <begin position="55"/>
        <end position="74"/>
    </location>
</feature>
<dbReference type="OrthoDB" id="1935865at2759"/>
<name>A0A371FWN1_MUCPR</name>
<feature type="non-terminal residue" evidence="2">
    <location>
        <position position="1"/>
    </location>
</feature>
<dbReference type="Proteomes" id="UP000257109">
    <property type="component" value="Unassembled WGS sequence"/>
</dbReference>
<dbReference type="AlphaFoldDB" id="A0A371FWN1"/>
<organism evidence="2 3">
    <name type="scientific">Mucuna pruriens</name>
    <name type="common">Velvet bean</name>
    <name type="synonym">Dolichos pruriens</name>
    <dbReference type="NCBI Taxonomy" id="157652"/>
    <lineage>
        <taxon>Eukaryota</taxon>
        <taxon>Viridiplantae</taxon>
        <taxon>Streptophyta</taxon>
        <taxon>Embryophyta</taxon>
        <taxon>Tracheophyta</taxon>
        <taxon>Spermatophyta</taxon>
        <taxon>Magnoliopsida</taxon>
        <taxon>eudicotyledons</taxon>
        <taxon>Gunneridae</taxon>
        <taxon>Pentapetalae</taxon>
        <taxon>rosids</taxon>
        <taxon>fabids</taxon>
        <taxon>Fabales</taxon>
        <taxon>Fabaceae</taxon>
        <taxon>Papilionoideae</taxon>
        <taxon>50 kb inversion clade</taxon>
        <taxon>NPAAA clade</taxon>
        <taxon>indigoferoid/millettioid clade</taxon>
        <taxon>Phaseoleae</taxon>
        <taxon>Mucuna</taxon>
    </lineage>
</organism>
<evidence type="ECO:0000313" key="3">
    <source>
        <dbReference type="Proteomes" id="UP000257109"/>
    </source>
</evidence>
<evidence type="ECO:0000313" key="2">
    <source>
        <dbReference type="EMBL" id="RDX82735.1"/>
    </source>
</evidence>
<protein>
    <submittedName>
        <fullName evidence="2">Uncharacterized protein</fullName>
    </submittedName>
</protein>